<dbReference type="EC" id="4.2.3.-" evidence="1"/>
<dbReference type="Proteomes" id="UP000597444">
    <property type="component" value="Unassembled WGS sequence"/>
</dbReference>
<dbReference type="Gene3D" id="1.10.600.10">
    <property type="entry name" value="Farnesyl Diphosphate Synthase"/>
    <property type="match status" value="2"/>
</dbReference>
<gene>
    <name evidence="2" type="ORF">KSF_046250</name>
</gene>
<comment type="caution">
    <text evidence="2">The sequence shown here is derived from an EMBL/GenBank/DDBJ whole genome shotgun (WGS) entry which is preliminary data.</text>
</comment>
<comment type="similarity">
    <text evidence="1">Belongs to the terpene synthase family.</text>
</comment>
<dbReference type="RefSeq" id="WP_220205305.1">
    <property type="nucleotide sequence ID" value="NZ_BNJK01000001.1"/>
</dbReference>
<keyword evidence="1" id="KW-0456">Lyase</keyword>
<dbReference type="InterPro" id="IPR008949">
    <property type="entry name" value="Isoprenoid_synthase_dom_sf"/>
</dbReference>
<dbReference type="AlphaFoldDB" id="A0A8J3N4Y8"/>
<dbReference type="SUPFAM" id="SSF48576">
    <property type="entry name" value="Terpenoid synthases"/>
    <property type="match status" value="2"/>
</dbReference>
<keyword evidence="1" id="KW-0460">Magnesium</keyword>
<dbReference type="Pfam" id="PF19086">
    <property type="entry name" value="Terpene_syn_C_2"/>
    <property type="match status" value="2"/>
</dbReference>
<dbReference type="GO" id="GO:0010333">
    <property type="term" value="F:terpene synthase activity"/>
    <property type="evidence" value="ECO:0007669"/>
    <property type="project" value="InterPro"/>
</dbReference>
<sequence length="746" mass="85321">MQQPFELPEFYMPYPAKLNPHLEEARTHSKAWARAIGMLDVKQPESGTIIWDEATFDSMDYALLCAYTHPESPGSELDLITDWYVWVFFFDDHFYEMYKRTRDHAGAKEYLDRLPQFMPLTPADSPPEAVNAVERGLIDLWSRTVPSKSADWRQRFFESTRNLLAESAWELSNISDSRVPNPIEYIEMRRKVGGAPWSADLVEHSVAVEVPARIAATRPMRVLKDTFSDGVHLRNDIFSYQRETESEGELNNGVLVMERFLEVAPQEAANVVNDILTSRLHQFENTVLTELPLLFEEYHLNPDERQQVLTYVRGLQDWQSGGHEWHMRSSRYMNANVSKAPAIMSLVDGPTGLGTAAARLGLTGSAFGLRSRSYTHIPFQPVGPLKMPKIDMPFPARMSPHLNSARQHIKQWAAQMHMLDVLPGLPSFAIWTEEQLIAYDFALCAAGIHPDASSAQLDISTEWLTWGTYGDDFFPKVFGRTRDFAGAKLQRERLWLFLPLDRSSTTPPLNPLEMGLADLWRRTAEPMSTNARRQFQQSIQEMTGSWLWELANQIQNRVPDPVDYIEMRRKTFGADMTRSLSQIEVGDNLPAEIYGSRPMVNLANSACDYTGLTNDLFSYRKEIEFEGEIHNSVLVIQKFLNCSAQRALDMVNDLMTARMRQFQRIVTLELPALSDDFKLNVNQRNRLHQYVISLQDWMSGVLRWHEMCHRYPGFEDSASQSKKQFFVPTGLGTSAAKIRIFSGAMP</sequence>
<protein>
    <recommendedName>
        <fullName evidence="1">Terpene synthase</fullName>
        <ecNumber evidence="1">4.2.3.-</ecNumber>
    </recommendedName>
</protein>
<dbReference type="PANTHER" id="PTHR35201:SF4">
    <property type="entry name" value="BETA-PINACENE SYNTHASE-RELATED"/>
    <property type="match status" value="1"/>
</dbReference>
<evidence type="ECO:0000256" key="1">
    <source>
        <dbReference type="RuleBase" id="RU366034"/>
    </source>
</evidence>
<evidence type="ECO:0000313" key="2">
    <source>
        <dbReference type="EMBL" id="GHO94577.1"/>
    </source>
</evidence>
<name>A0A8J3N4Y8_9CHLR</name>
<dbReference type="InterPro" id="IPR034686">
    <property type="entry name" value="Terpene_cyclase-like_2"/>
</dbReference>
<dbReference type="PANTHER" id="PTHR35201">
    <property type="entry name" value="TERPENE SYNTHASE"/>
    <property type="match status" value="1"/>
</dbReference>
<dbReference type="SFLD" id="SFLDS00005">
    <property type="entry name" value="Isoprenoid_Synthase_Type_I"/>
    <property type="match status" value="2"/>
</dbReference>
<comment type="cofactor">
    <cofactor evidence="1">
        <name>Mg(2+)</name>
        <dbReference type="ChEBI" id="CHEBI:18420"/>
    </cofactor>
</comment>
<reference evidence="2" key="1">
    <citation type="submission" date="2020-10" db="EMBL/GenBank/DDBJ databases">
        <title>Taxonomic study of unclassified bacteria belonging to the class Ktedonobacteria.</title>
        <authorList>
            <person name="Yabe S."/>
            <person name="Wang C.M."/>
            <person name="Zheng Y."/>
            <person name="Sakai Y."/>
            <person name="Cavaletti L."/>
            <person name="Monciardini P."/>
            <person name="Donadio S."/>
        </authorList>
    </citation>
    <scope>NUCLEOTIDE SEQUENCE</scope>
    <source>
        <strain evidence="2">ID150040</strain>
    </source>
</reference>
<proteinExistence type="inferred from homology"/>
<organism evidence="2 3">
    <name type="scientific">Reticulibacter mediterranei</name>
    <dbReference type="NCBI Taxonomy" id="2778369"/>
    <lineage>
        <taxon>Bacteria</taxon>
        <taxon>Bacillati</taxon>
        <taxon>Chloroflexota</taxon>
        <taxon>Ktedonobacteria</taxon>
        <taxon>Ktedonobacterales</taxon>
        <taxon>Reticulibacteraceae</taxon>
        <taxon>Reticulibacter</taxon>
    </lineage>
</organism>
<dbReference type="SFLD" id="SFLDG01020">
    <property type="entry name" value="Terpene_Cyclase_Like_2"/>
    <property type="match status" value="2"/>
</dbReference>
<dbReference type="EMBL" id="BNJK01000001">
    <property type="protein sequence ID" value="GHO94577.1"/>
    <property type="molecule type" value="Genomic_DNA"/>
</dbReference>
<accession>A0A8J3N4Y8</accession>
<dbReference type="GO" id="GO:0046872">
    <property type="term" value="F:metal ion binding"/>
    <property type="evidence" value="ECO:0007669"/>
    <property type="project" value="UniProtKB-KW"/>
</dbReference>
<keyword evidence="3" id="KW-1185">Reference proteome</keyword>
<evidence type="ECO:0000313" key="3">
    <source>
        <dbReference type="Proteomes" id="UP000597444"/>
    </source>
</evidence>
<keyword evidence="1" id="KW-0479">Metal-binding</keyword>